<dbReference type="Gene3D" id="1.10.287.130">
    <property type="match status" value="1"/>
</dbReference>
<keyword evidence="3" id="KW-0597">Phosphoprotein</keyword>
<dbReference type="Proteomes" id="UP001619911">
    <property type="component" value="Unassembled WGS sequence"/>
</dbReference>
<dbReference type="Gene3D" id="3.40.190.10">
    <property type="entry name" value="Periplasmic binding protein-like II"/>
    <property type="match status" value="2"/>
</dbReference>
<dbReference type="SUPFAM" id="SSF47384">
    <property type="entry name" value="Homodimeric domain of signal transducing histidine kinase"/>
    <property type="match status" value="1"/>
</dbReference>
<dbReference type="InterPro" id="IPR035965">
    <property type="entry name" value="PAS-like_dom_sf"/>
</dbReference>
<feature type="transmembrane region" description="Helical" evidence="11">
    <location>
        <begin position="257"/>
        <end position="279"/>
    </location>
</feature>
<dbReference type="Pfam" id="PF02518">
    <property type="entry name" value="HATPase_c"/>
    <property type="match status" value="1"/>
</dbReference>
<keyword evidence="5" id="KW-0547">Nucleotide-binding</keyword>
<evidence type="ECO:0000259" key="12">
    <source>
        <dbReference type="PROSITE" id="PS50109"/>
    </source>
</evidence>
<evidence type="ECO:0000256" key="8">
    <source>
        <dbReference type="ARBA" id="ARBA00023012"/>
    </source>
</evidence>
<dbReference type="CDD" id="cd00082">
    <property type="entry name" value="HisKA"/>
    <property type="match status" value="1"/>
</dbReference>
<dbReference type="InterPro" id="IPR004358">
    <property type="entry name" value="Sig_transdc_His_kin-like_C"/>
</dbReference>
<evidence type="ECO:0000256" key="10">
    <source>
        <dbReference type="ARBA" id="ARBA00023288"/>
    </source>
</evidence>
<feature type="domain" description="Histidine kinase" evidence="12">
    <location>
        <begin position="448"/>
        <end position="656"/>
    </location>
</feature>
<keyword evidence="8" id="KW-0902">Two-component regulatory system</keyword>
<name>A0ABW8IAS3_9BACI</name>
<dbReference type="SUPFAM" id="SSF53850">
    <property type="entry name" value="Periplasmic binding protein-like II"/>
    <property type="match status" value="1"/>
</dbReference>
<keyword evidence="4" id="KW-0808">Transferase</keyword>
<dbReference type="Gene3D" id="3.30.450.20">
    <property type="entry name" value="PAS domain"/>
    <property type="match status" value="1"/>
</dbReference>
<dbReference type="InterPro" id="IPR036097">
    <property type="entry name" value="HisK_dim/P_sf"/>
</dbReference>
<dbReference type="SMART" id="SM00062">
    <property type="entry name" value="PBPb"/>
    <property type="match status" value="1"/>
</dbReference>
<dbReference type="InterPro" id="IPR005467">
    <property type="entry name" value="His_kinase_dom"/>
</dbReference>
<dbReference type="SMART" id="SM00388">
    <property type="entry name" value="HisKA"/>
    <property type="match status" value="1"/>
</dbReference>
<evidence type="ECO:0000256" key="1">
    <source>
        <dbReference type="ARBA" id="ARBA00000085"/>
    </source>
</evidence>
<keyword evidence="7" id="KW-0067">ATP-binding</keyword>
<evidence type="ECO:0000313" key="14">
    <source>
        <dbReference type="Proteomes" id="UP001619911"/>
    </source>
</evidence>
<dbReference type="InterPro" id="IPR001638">
    <property type="entry name" value="Solute-binding_3/MltF_N"/>
</dbReference>
<comment type="catalytic activity">
    <reaction evidence="1">
        <text>ATP + protein L-histidine = ADP + protein N-phospho-L-histidine.</text>
        <dbReference type="EC" id="2.7.13.3"/>
    </reaction>
</comment>
<organism evidence="13 14">
    <name type="scientific">Bacillus lumedeiriae</name>
    <dbReference type="NCBI Taxonomy" id="3058829"/>
    <lineage>
        <taxon>Bacteria</taxon>
        <taxon>Bacillati</taxon>
        <taxon>Bacillota</taxon>
        <taxon>Bacilli</taxon>
        <taxon>Bacillales</taxon>
        <taxon>Bacillaceae</taxon>
        <taxon>Bacillus</taxon>
    </lineage>
</organism>
<keyword evidence="9" id="KW-0564">Palmitate</keyword>
<dbReference type="PANTHER" id="PTHR43065">
    <property type="entry name" value="SENSOR HISTIDINE KINASE"/>
    <property type="match status" value="1"/>
</dbReference>
<dbReference type="RefSeq" id="WP_404317328.1">
    <property type="nucleotide sequence ID" value="NZ_JAUIYO010000008.1"/>
</dbReference>
<comment type="caution">
    <text evidence="13">The sequence shown here is derived from an EMBL/GenBank/DDBJ whole genome shotgun (WGS) entry which is preliminary data.</text>
</comment>
<dbReference type="InterPro" id="IPR003594">
    <property type="entry name" value="HATPase_dom"/>
</dbReference>
<dbReference type="InterPro" id="IPR036890">
    <property type="entry name" value="HATPase_C_sf"/>
</dbReference>
<evidence type="ECO:0000313" key="13">
    <source>
        <dbReference type="EMBL" id="MFK2826250.1"/>
    </source>
</evidence>
<reference evidence="13 14" key="1">
    <citation type="submission" date="2023-07" db="EMBL/GenBank/DDBJ databases">
        <title>Bacillus lucianemedeirus sp. nov, a new species isolated from an immunobiological production facility.</title>
        <authorList>
            <person name="Costa L.V."/>
            <person name="Miranda R.V.S.L."/>
            <person name="Brandao M.L.L."/>
            <person name="Reis C.M.F."/>
            <person name="Frazao A.M."/>
            <person name="Cruz F.V."/>
            <person name="Baio P.V.P."/>
            <person name="Veras J.F.C."/>
            <person name="Ramos J.N."/>
            <person name="Vieira V."/>
        </authorList>
    </citation>
    <scope>NUCLEOTIDE SEQUENCE [LARGE SCALE GENOMIC DNA]</scope>
    <source>
        <strain evidence="13 14">B190/17</strain>
    </source>
</reference>
<evidence type="ECO:0000256" key="7">
    <source>
        <dbReference type="ARBA" id="ARBA00022840"/>
    </source>
</evidence>
<dbReference type="Pfam" id="PF00512">
    <property type="entry name" value="HisKA"/>
    <property type="match status" value="1"/>
</dbReference>
<keyword evidence="14" id="KW-1185">Reference proteome</keyword>
<sequence length="660" mass="75702">MILPETASADVAVLPSKQIDHPPAKKVYRIAGEKHLPPFSYINHEGRFTGFSVELFRRISEEEGVEFRFYPMNLYEAENALKEGKIDAIMGMKYSAKQSEHFQFSEPYFTMADALVVSKYASIKSVTDLRGKTIVMQEEPVSFDLLLNMRRVEFQLALNSRDAFNFLLMERADAFLTNKWTAQFYLEQRGEQGNYRVFEHIGVPSDFSAAVRPGNTELLSLINNSLIQMQEDGSYKALYTQWLGLHPEGRLKEMRNWIIFLLIMISCAVVVLIFIYLWNKRLKREVDKRTAALAQANHQLEIQRRAIAEAHAFKTQIIHHLYYGILTFNESLQLTSLNERAKAMLGLEEKETVKTEEVLGQPHIARIIRNYDSFQEDEGEKQLFSEEVETEVNGKKRFILYRLIPLYEEQGRKNGCLLTMADRSEARVLEEKLATQEKMRALGQLIAGVAHEIRNPLTSMKTFIDLLPRKYEDSEFRQELLKHVPEALKRMNTIVESLLDYARPKHPQKQKLEAAAFIRSVTAIIEPTIKKNHVHLELEVEPEWEMICDPGQLKQVILNLLLNALDAMETSADKRLTIKAEKQGETGLIKIIDSGIGMNTEKISHIFEPFYTTKPHGVGLGLTLCYQWIKENNGDMQVEAEKGKGTTFIITLPAAKKEGE</sequence>
<evidence type="ECO:0000256" key="3">
    <source>
        <dbReference type="ARBA" id="ARBA00022553"/>
    </source>
</evidence>
<dbReference type="InterPro" id="IPR003661">
    <property type="entry name" value="HisK_dim/P_dom"/>
</dbReference>
<keyword evidence="11" id="KW-0812">Transmembrane</keyword>
<keyword evidence="6" id="KW-0418">Kinase</keyword>
<evidence type="ECO:0000256" key="11">
    <source>
        <dbReference type="SAM" id="Phobius"/>
    </source>
</evidence>
<keyword evidence="10" id="KW-0449">Lipoprotein</keyword>
<dbReference type="CDD" id="cd13704">
    <property type="entry name" value="PBP2_HisK"/>
    <property type="match status" value="1"/>
</dbReference>
<evidence type="ECO:0000256" key="2">
    <source>
        <dbReference type="ARBA" id="ARBA00012438"/>
    </source>
</evidence>
<dbReference type="Pfam" id="PF00497">
    <property type="entry name" value="SBP_bac_3"/>
    <property type="match status" value="1"/>
</dbReference>
<keyword evidence="11" id="KW-0472">Membrane</keyword>
<dbReference type="SUPFAM" id="SSF55785">
    <property type="entry name" value="PYP-like sensor domain (PAS domain)"/>
    <property type="match status" value="1"/>
</dbReference>
<dbReference type="EC" id="2.7.13.3" evidence="2"/>
<keyword evidence="11" id="KW-1133">Transmembrane helix</keyword>
<evidence type="ECO:0000256" key="6">
    <source>
        <dbReference type="ARBA" id="ARBA00022777"/>
    </source>
</evidence>
<dbReference type="SMART" id="SM00387">
    <property type="entry name" value="HATPase_c"/>
    <property type="match status" value="1"/>
</dbReference>
<evidence type="ECO:0000256" key="9">
    <source>
        <dbReference type="ARBA" id="ARBA00023139"/>
    </source>
</evidence>
<dbReference type="Pfam" id="PF08448">
    <property type="entry name" value="PAS_4"/>
    <property type="match status" value="1"/>
</dbReference>
<proteinExistence type="predicted"/>
<dbReference type="EMBL" id="JAUIYO010000008">
    <property type="protein sequence ID" value="MFK2826250.1"/>
    <property type="molecule type" value="Genomic_DNA"/>
</dbReference>
<evidence type="ECO:0000256" key="4">
    <source>
        <dbReference type="ARBA" id="ARBA00022679"/>
    </source>
</evidence>
<protein>
    <recommendedName>
        <fullName evidence="2">histidine kinase</fullName>
        <ecNumber evidence="2">2.7.13.3</ecNumber>
    </recommendedName>
</protein>
<gene>
    <name evidence="13" type="ORF">QYG89_11295</name>
</gene>
<dbReference type="Gene3D" id="3.30.565.10">
    <property type="entry name" value="Histidine kinase-like ATPase, C-terminal domain"/>
    <property type="match status" value="1"/>
</dbReference>
<accession>A0ABW8IAS3</accession>
<dbReference type="PANTHER" id="PTHR43065:SF10">
    <property type="entry name" value="PEROXIDE STRESS-ACTIVATED HISTIDINE KINASE MAK3"/>
    <property type="match status" value="1"/>
</dbReference>
<dbReference type="PRINTS" id="PR00344">
    <property type="entry name" value="BCTRLSENSOR"/>
</dbReference>
<dbReference type="PROSITE" id="PS50109">
    <property type="entry name" value="HIS_KIN"/>
    <property type="match status" value="1"/>
</dbReference>
<dbReference type="InterPro" id="IPR013656">
    <property type="entry name" value="PAS_4"/>
</dbReference>
<evidence type="ECO:0000256" key="5">
    <source>
        <dbReference type="ARBA" id="ARBA00022741"/>
    </source>
</evidence>
<dbReference type="SUPFAM" id="SSF55874">
    <property type="entry name" value="ATPase domain of HSP90 chaperone/DNA topoisomerase II/histidine kinase"/>
    <property type="match status" value="1"/>
</dbReference>